<evidence type="ECO:0000259" key="1">
    <source>
        <dbReference type="Pfam" id="PF00339"/>
    </source>
</evidence>
<evidence type="ECO:0000313" key="3">
    <source>
        <dbReference type="Proteomes" id="UP000038009"/>
    </source>
</evidence>
<dbReference type="InterPro" id="IPR014756">
    <property type="entry name" value="Ig_E-set"/>
</dbReference>
<dbReference type="PANTHER" id="PTHR11188">
    <property type="entry name" value="ARRESTIN DOMAIN CONTAINING PROTEIN"/>
    <property type="match status" value="1"/>
</dbReference>
<dbReference type="PANTHER" id="PTHR11188:SF17">
    <property type="entry name" value="FI21816P1"/>
    <property type="match status" value="1"/>
</dbReference>
<dbReference type="EMBL" id="LJSK01000074">
    <property type="protein sequence ID" value="KPI87786.1"/>
    <property type="molecule type" value="Genomic_DNA"/>
</dbReference>
<dbReference type="OrthoDB" id="260919at2759"/>
<dbReference type="Proteomes" id="UP000038009">
    <property type="component" value="Unassembled WGS sequence"/>
</dbReference>
<evidence type="ECO:0000313" key="2">
    <source>
        <dbReference type="EMBL" id="KPI87786.1"/>
    </source>
</evidence>
<dbReference type="GO" id="GO:0015031">
    <property type="term" value="P:protein transport"/>
    <property type="evidence" value="ECO:0007669"/>
    <property type="project" value="TreeGrafter"/>
</dbReference>
<organism evidence="2 3">
    <name type="scientific">Leptomonas seymouri</name>
    <dbReference type="NCBI Taxonomy" id="5684"/>
    <lineage>
        <taxon>Eukaryota</taxon>
        <taxon>Discoba</taxon>
        <taxon>Euglenozoa</taxon>
        <taxon>Kinetoplastea</taxon>
        <taxon>Metakinetoplastina</taxon>
        <taxon>Trypanosomatida</taxon>
        <taxon>Trypanosomatidae</taxon>
        <taxon>Leishmaniinae</taxon>
        <taxon>Leptomonas</taxon>
    </lineage>
</organism>
<dbReference type="AlphaFoldDB" id="A0A0N0P6L7"/>
<reference evidence="2 3" key="1">
    <citation type="journal article" date="2015" name="PLoS Pathog.">
        <title>Leptomonas seymouri: Adaptations to the Dixenous Life Cycle Analyzed by Genome Sequencing, Transcriptome Profiling and Co-infection with Leishmania donovani.</title>
        <authorList>
            <person name="Kraeva N."/>
            <person name="Butenko A."/>
            <person name="Hlavacova J."/>
            <person name="Kostygov A."/>
            <person name="Myskova J."/>
            <person name="Grybchuk D."/>
            <person name="Lestinova T."/>
            <person name="Votypka J."/>
            <person name="Volf P."/>
            <person name="Opperdoes F."/>
            <person name="Flegontov P."/>
            <person name="Lukes J."/>
            <person name="Yurchenko V."/>
        </authorList>
    </citation>
    <scope>NUCLEOTIDE SEQUENCE [LARGE SCALE GENOMIC DNA]</scope>
    <source>
        <strain evidence="2 3">ATCC 30220</strain>
    </source>
</reference>
<protein>
    <recommendedName>
        <fullName evidence="1">Arrestin-like N-terminal domain-containing protein</fullName>
    </recommendedName>
</protein>
<accession>A0A0N0P6L7</accession>
<sequence>MLLDKDKVRLHIDVNGNTRYQCGQAITGCLKVEVLKDVQVTAIRLLACGKETTSFTAKKSGHGKKVSEESYIHYHHLITFFGFSKESGRTGGASLAAGSYEYPFQFVIPPSAPPSYRCCIPAGKAEMAYILRATVDIPHGFNGSKQLSIVVLPTISQLQYEQLRNASETFNTTKLALSIDPGCCGKYRDPEAALEATIEAPMIALLESNLNGGNANSEGYALNGLAGSPSSSSCVRVRLTLRNLCRKAHIRNVRVVLCQHQRLMAQGNSADGVQTIAKADVVLPHGELIPRSVRTFDVALHLPDAIQHTSEMSRRYPLPTMETLFLQVSNFITVTFPGLEAETVLTFSDAMPIVAAIDSTNSVPMIPFTHCQNVIYPEDKLGAE</sequence>
<dbReference type="InterPro" id="IPR050357">
    <property type="entry name" value="Arrestin_domain-protein"/>
</dbReference>
<dbReference type="SUPFAM" id="SSF81296">
    <property type="entry name" value="E set domains"/>
    <property type="match status" value="1"/>
</dbReference>
<proteinExistence type="predicted"/>
<dbReference type="GO" id="GO:0005737">
    <property type="term" value="C:cytoplasm"/>
    <property type="evidence" value="ECO:0007669"/>
    <property type="project" value="TreeGrafter"/>
</dbReference>
<dbReference type="OMA" id="TIEAPMI"/>
<dbReference type="Gene3D" id="2.60.40.640">
    <property type="match status" value="1"/>
</dbReference>
<dbReference type="InterPro" id="IPR011021">
    <property type="entry name" value="Arrestin-like_N"/>
</dbReference>
<feature type="domain" description="Arrestin-like N-terminal" evidence="1">
    <location>
        <begin position="12"/>
        <end position="154"/>
    </location>
</feature>
<name>A0A0N0P6L7_LEPSE</name>
<dbReference type="Pfam" id="PF00339">
    <property type="entry name" value="Arrestin_N"/>
    <property type="match status" value="1"/>
</dbReference>
<keyword evidence="3" id="KW-1185">Reference proteome</keyword>
<comment type="caution">
    <text evidence="2">The sequence shown here is derived from an EMBL/GenBank/DDBJ whole genome shotgun (WGS) entry which is preliminary data.</text>
</comment>
<gene>
    <name evidence="2" type="ORF">ABL78_3144</name>
</gene>
<dbReference type="VEuPathDB" id="TriTrypDB:Lsey_0074_0180"/>
<dbReference type="InterPro" id="IPR014752">
    <property type="entry name" value="Arrestin-like_C"/>
</dbReference>